<proteinExistence type="predicted"/>
<organism evidence="1 2">
    <name type="scientific">Hafnia phage Pocis76</name>
    <dbReference type="NCBI Taxonomy" id="2831174"/>
    <lineage>
        <taxon>Viruses</taxon>
        <taxon>Duplodnaviria</taxon>
        <taxon>Heunggongvirae</taxon>
        <taxon>Uroviricota</taxon>
        <taxon>Caudoviricetes</taxon>
        <taxon>Drexlerviridae</taxon>
        <taxon>Tempevirinae</taxon>
        <taxon>Pocisvirus</taxon>
        <taxon>Pocisvirus pocis76</taxon>
    </lineage>
</organism>
<dbReference type="EMBL" id="MW689258">
    <property type="protein sequence ID" value="QVW27757.1"/>
    <property type="molecule type" value="Genomic_DNA"/>
</dbReference>
<accession>A0A8E7FNT2</accession>
<reference evidence="1" key="1">
    <citation type="submission" date="2021-03" db="EMBL/GenBank/DDBJ databases">
        <title>Complete genome sequence of Hafnia phage Pocis76.</title>
        <authorList>
            <person name="Dislers A."/>
            <person name="Zrelovs N."/>
            <person name="Kazaks A."/>
        </authorList>
    </citation>
    <scope>NUCLEOTIDE SEQUENCE</scope>
</reference>
<dbReference type="Proteomes" id="UP000678489">
    <property type="component" value="Segment"/>
</dbReference>
<protein>
    <submittedName>
        <fullName evidence="1">Uncharacterized protein</fullName>
    </submittedName>
</protein>
<sequence>MNSFNKWVLFRGMVCEAIDMCKIDKSLFGGDLWEFSGDLDMSFDELKDKPIEMWWPVIQADLFAYVQDVKNSTNC</sequence>
<evidence type="ECO:0000313" key="1">
    <source>
        <dbReference type="EMBL" id="QVW27757.1"/>
    </source>
</evidence>
<name>A0A8E7FNT2_9CAUD</name>
<keyword evidence="2" id="KW-1185">Reference proteome</keyword>
<evidence type="ECO:0000313" key="2">
    <source>
        <dbReference type="Proteomes" id="UP000678489"/>
    </source>
</evidence>